<dbReference type="Proteomes" id="UP000887013">
    <property type="component" value="Unassembled WGS sequence"/>
</dbReference>
<protein>
    <recommendedName>
        <fullName evidence="4">DUF4817 domain-containing protein</fullName>
    </recommendedName>
</protein>
<evidence type="ECO:0000313" key="2">
    <source>
        <dbReference type="EMBL" id="GFS97662.1"/>
    </source>
</evidence>
<sequence>MLNGKDKVLLVKPFYMNEKSATVALCKFRLQKNVKTLKGPLILASLTKLVQRFEETGSYEVWKTKSKSHTFGASCSRNGNKRQNPLQGLSVQGKLADA</sequence>
<evidence type="ECO:0008006" key="4">
    <source>
        <dbReference type="Google" id="ProtNLM"/>
    </source>
</evidence>
<dbReference type="AlphaFoldDB" id="A0A8X6N738"/>
<accession>A0A8X6N738</accession>
<keyword evidence="3" id="KW-1185">Reference proteome</keyword>
<gene>
    <name evidence="2" type="ORF">NPIL_476021</name>
</gene>
<evidence type="ECO:0000256" key="1">
    <source>
        <dbReference type="SAM" id="MobiDB-lite"/>
    </source>
</evidence>
<dbReference type="EMBL" id="BMAW01006175">
    <property type="protein sequence ID" value="GFS97662.1"/>
    <property type="molecule type" value="Genomic_DNA"/>
</dbReference>
<reference evidence="2" key="1">
    <citation type="submission" date="2020-08" db="EMBL/GenBank/DDBJ databases">
        <title>Multicomponent nature underlies the extraordinary mechanical properties of spider dragline silk.</title>
        <authorList>
            <person name="Kono N."/>
            <person name="Nakamura H."/>
            <person name="Mori M."/>
            <person name="Yoshida Y."/>
            <person name="Ohtoshi R."/>
            <person name="Malay A.D."/>
            <person name="Moran D.A.P."/>
            <person name="Tomita M."/>
            <person name="Numata K."/>
            <person name="Arakawa K."/>
        </authorList>
    </citation>
    <scope>NUCLEOTIDE SEQUENCE</scope>
</reference>
<name>A0A8X6N738_NEPPI</name>
<evidence type="ECO:0000313" key="3">
    <source>
        <dbReference type="Proteomes" id="UP000887013"/>
    </source>
</evidence>
<comment type="caution">
    <text evidence="2">The sequence shown here is derived from an EMBL/GenBank/DDBJ whole genome shotgun (WGS) entry which is preliminary data.</text>
</comment>
<dbReference type="OrthoDB" id="9979538at2759"/>
<feature type="region of interest" description="Disordered" evidence="1">
    <location>
        <begin position="70"/>
        <end position="98"/>
    </location>
</feature>
<organism evidence="2 3">
    <name type="scientific">Nephila pilipes</name>
    <name type="common">Giant wood spider</name>
    <name type="synonym">Nephila maculata</name>
    <dbReference type="NCBI Taxonomy" id="299642"/>
    <lineage>
        <taxon>Eukaryota</taxon>
        <taxon>Metazoa</taxon>
        <taxon>Ecdysozoa</taxon>
        <taxon>Arthropoda</taxon>
        <taxon>Chelicerata</taxon>
        <taxon>Arachnida</taxon>
        <taxon>Araneae</taxon>
        <taxon>Araneomorphae</taxon>
        <taxon>Entelegynae</taxon>
        <taxon>Araneoidea</taxon>
        <taxon>Nephilidae</taxon>
        <taxon>Nephila</taxon>
    </lineage>
</organism>
<feature type="compositionally biased region" description="Polar residues" evidence="1">
    <location>
        <begin position="70"/>
        <end position="90"/>
    </location>
</feature>
<proteinExistence type="predicted"/>